<reference evidence="1 2" key="1">
    <citation type="submission" date="2020-08" db="EMBL/GenBank/DDBJ databases">
        <title>Genomic Encyclopedia of Type Strains, Phase IV (KMG-IV): sequencing the most valuable type-strain genomes for metagenomic binning, comparative biology and taxonomic classification.</title>
        <authorList>
            <person name="Goeker M."/>
        </authorList>
    </citation>
    <scope>NUCLEOTIDE SEQUENCE [LARGE SCALE GENOMIC DNA]</scope>
    <source>
        <strain evidence="1 2">DSM 5391</strain>
    </source>
</reference>
<name>A0A7X0HW87_9BACI</name>
<proteinExistence type="predicted"/>
<comment type="caution">
    <text evidence="1">The sequence shown here is derived from an EMBL/GenBank/DDBJ whole genome shotgun (WGS) entry which is preliminary data.</text>
</comment>
<accession>A0A7X0HW87</accession>
<evidence type="ECO:0000313" key="1">
    <source>
        <dbReference type="EMBL" id="MBB6447077.1"/>
    </source>
</evidence>
<dbReference type="AlphaFoldDB" id="A0A7X0HW87"/>
<sequence length="78" mass="8583">MNFLPMNINIGGLKVNNEDHLGAISFSSTTMRNRNVCAKKNQGFGQQMADRCIRIGLVASINDNDILDSSTLKKNQQA</sequence>
<keyword evidence="2" id="KW-1185">Reference proteome</keyword>
<dbReference type="EMBL" id="JACHGK010000016">
    <property type="protein sequence ID" value="MBB6447077.1"/>
    <property type="molecule type" value="Genomic_DNA"/>
</dbReference>
<dbReference type="Proteomes" id="UP000531594">
    <property type="component" value="Unassembled WGS sequence"/>
</dbReference>
<evidence type="ECO:0000313" key="2">
    <source>
        <dbReference type="Proteomes" id="UP000531594"/>
    </source>
</evidence>
<protein>
    <submittedName>
        <fullName evidence="1">Uncharacterized protein</fullName>
    </submittedName>
</protein>
<gene>
    <name evidence="1" type="ORF">HNR53_003754</name>
</gene>
<organism evidence="1 2">
    <name type="scientific">Bacillus benzoevorans</name>
    <dbReference type="NCBI Taxonomy" id="1456"/>
    <lineage>
        <taxon>Bacteria</taxon>
        <taxon>Bacillati</taxon>
        <taxon>Bacillota</taxon>
        <taxon>Bacilli</taxon>
        <taxon>Bacillales</taxon>
        <taxon>Bacillaceae</taxon>
        <taxon>Bacillus</taxon>
    </lineage>
</organism>
<dbReference type="RefSeq" id="WP_184528657.1">
    <property type="nucleotide sequence ID" value="NZ_JACHGK010000016.1"/>
</dbReference>